<gene>
    <name evidence="1" type="primary">OJ000315_02.2</name>
</gene>
<name>Q7F8W9_ORYSJ</name>
<evidence type="ECO:0000313" key="1">
    <source>
        <dbReference type="EMBL" id="CAE05357.3"/>
    </source>
</evidence>
<dbReference type="EMBL" id="AL731639">
    <property type="protein sequence ID" value="CAE05357.3"/>
    <property type="molecule type" value="Genomic_DNA"/>
</dbReference>
<evidence type="ECO:0000313" key="2">
    <source>
        <dbReference type="Proteomes" id="UP000000763"/>
    </source>
</evidence>
<reference evidence="2" key="1">
    <citation type="journal article" date="2005" name="Nature">
        <title>The map-based sequence of the rice genome.</title>
        <authorList>
            <consortium name="International rice genome sequencing project (IRGSP)"/>
            <person name="Matsumoto T."/>
            <person name="Wu J."/>
            <person name="Kanamori H."/>
            <person name="Katayose Y."/>
            <person name="Fujisawa M."/>
            <person name="Namiki N."/>
            <person name="Mizuno H."/>
            <person name="Yamamoto K."/>
            <person name="Antonio B.A."/>
            <person name="Baba T."/>
            <person name="Sakata K."/>
            <person name="Nagamura Y."/>
            <person name="Aoki H."/>
            <person name="Arikawa K."/>
            <person name="Arita K."/>
            <person name="Bito T."/>
            <person name="Chiden Y."/>
            <person name="Fujitsuka N."/>
            <person name="Fukunaka R."/>
            <person name="Hamada M."/>
            <person name="Harada C."/>
            <person name="Hayashi A."/>
            <person name="Hijishita S."/>
            <person name="Honda M."/>
            <person name="Hosokawa S."/>
            <person name="Ichikawa Y."/>
            <person name="Idonuma A."/>
            <person name="Iijima M."/>
            <person name="Ikeda M."/>
            <person name="Ikeno M."/>
            <person name="Ito K."/>
            <person name="Ito S."/>
            <person name="Ito T."/>
            <person name="Ito Y."/>
            <person name="Ito Y."/>
            <person name="Iwabuchi A."/>
            <person name="Kamiya K."/>
            <person name="Karasawa W."/>
            <person name="Kurita K."/>
            <person name="Katagiri S."/>
            <person name="Kikuta A."/>
            <person name="Kobayashi H."/>
            <person name="Kobayashi N."/>
            <person name="Machita K."/>
            <person name="Maehara T."/>
            <person name="Masukawa M."/>
            <person name="Mizubayashi T."/>
            <person name="Mukai Y."/>
            <person name="Nagasaki H."/>
            <person name="Nagata Y."/>
            <person name="Naito S."/>
            <person name="Nakashima M."/>
            <person name="Nakama Y."/>
            <person name="Nakamichi Y."/>
            <person name="Nakamura M."/>
            <person name="Meguro A."/>
            <person name="Negishi M."/>
            <person name="Ohta I."/>
            <person name="Ohta T."/>
            <person name="Okamoto M."/>
            <person name="Ono N."/>
            <person name="Saji S."/>
            <person name="Sakaguchi M."/>
            <person name="Sakai K."/>
            <person name="Shibata M."/>
            <person name="Shimokawa T."/>
            <person name="Song J."/>
            <person name="Takazaki Y."/>
            <person name="Terasawa K."/>
            <person name="Tsugane M."/>
            <person name="Tsuji K."/>
            <person name="Ueda S."/>
            <person name="Waki K."/>
            <person name="Yamagata H."/>
            <person name="Yamamoto M."/>
            <person name="Yamamoto S."/>
            <person name="Yamane H."/>
            <person name="Yoshiki S."/>
            <person name="Yoshihara R."/>
            <person name="Yukawa K."/>
            <person name="Zhong H."/>
            <person name="Yano M."/>
            <person name="Yuan Q."/>
            <person name="Ouyang S."/>
            <person name="Liu J."/>
            <person name="Jones K.M."/>
            <person name="Gansberger K."/>
            <person name="Moffat K."/>
            <person name="Hill J."/>
            <person name="Bera J."/>
            <person name="Fadrosh D."/>
            <person name="Jin S."/>
            <person name="Johri S."/>
            <person name="Kim M."/>
            <person name="Overton L."/>
            <person name="Reardon M."/>
            <person name="Tsitrin T."/>
            <person name="Vuong H."/>
            <person name="Weaver B."/>
            <person name="Ciecko A."/>
            <person name="Tallon L."/>
            <person name="Jackson J."/>
            <person name="Pai G."/>
            <person name="Aken S.V."/>
            <person name="Utterback T."/>
            <person name="Reidmuller S."/>
            <person name="Feldblyum T."/>
            <person name="Hsiao J."/>
            <person name="Zismann V."/>
            <person name="Iobst S."/>
            <person name="de Vazeille A.R."/>
            <person name="Buell C.R."/>
            <person name="Ying K."/>
            <person name="Li Y."/>
            <person name="Lu T."/>
            <person name="Huang Y."/>
            <person name="Zhao Q."/>
            <person name="Feng Q."/>
            <person name="Zhang L."/>
            <person name="Zhu J."/>
            <person name="Weng Q."/>
            <person name="Mu J."/>
            <person name="Lu Y."/>
            <person name="Fan D."/>
            <person name="Liu Y."/>
            <person name="Guan J."/>
            <person name="Zhang Y."/>
            <person name="Yu S."/>
            <person name="Liu X."/>
            <person name="Zhang Y."/>
            <person name="Hong G."/>
            <person name="Han B."/>
            <person name="Choisne N."/>
            <person name="Demange N."/>
            <person name="Orjeda G."/>
            <person name="Samain S."/>
            <person name="Cattolico L."/>
            <person name="Pelletier E."/>
            <person name="Couloux A."/>
            <person name="Segurens B."/>
            <person name="Wincker P."/>
            <person name="D'Hont A."/>
            <person name="Scarpelli C."/>
            <person name="Weissenbach J."/>
            <person name="Salanoubat M."/>
            <person name="Quetier F."/>
            <person name="Yu Y."/>
            <person name="Kim H.R."/>
            <person name="Rambo T."/>
            <person name="Currie J."/>
            <person name="Collura K."/>
            <person name="Luo M."/>
            <person name="Yang T."/>
            <person name="Ammiraju J.S.S."/>
            <person name="Engler F."/>
            <person name="Soderlund C."/>
            <person name="Wing R.A."/>
            <person name="Palmer L.E."/>
            <person name="de la Bastide M."/>
            <person name="Spiegel L."/>
            <person name="Nascimento L."/>
            <person name="Zutavern T."/>
            <person name="O'Shaughnessy A."/>
            <person name="Dike S."/>
            <person name="Dedhia N."/>
            <person name="Preston R."/>
            <person name="Balija V."/>
            <person name="McCombie W.R."/>
            <person name="Chow T."/>
            <person name="Chen H."/>
            <person name="Chung M."/>
            <person name="Chen C."/>
            <person name="Shaw J."/>
            <person name="Wu H."/>
            <person name="Hsiao K."/>
            <person name="Chao Y."/>
            <person name="Chu M."/>
            <person name="Cheng C."/>
            <person name="Hour A."/>
            <person name="Lee P."/>
            <person name="Lin S."/>
            <person name="Lin Y."/>
            <person name="Liou J."/>
            <person name="Liu S."/>
            <person name="Hsing Y."/>
            <person name="Raghuvanshi S."/>
            <person name="Mohanty A."/>
            <person name="Bharti A.K."/>
            <person name="Gaur A."/>
            <person name="Gupta V."/>
            <person name="Kumar D."/>
            <person name="Ravi V."/>
            <person name="Vij S."/>
            <person name="Kapur A."/>
            <person name="Khurana P."/>
            <person name="Khurana P."/>
            <person name="Khurana J.P."/>
            <person name="Tyagi A.K."/>
            <person name="Gaikwad K."/>
            <person name="Singh A."/>
            <person name="Dalal V."/>
            <person name="Srivastava S."/>
            <person name="Dixit A."/>
            <person name="Pal A.K."/>
            <person name="Ghazi I.A."/>
            <person name="Yadav M."/>
            <person name="Pandit A."/>
            <person name="Bhargava A."/>
            <person name="Sureshbabu K."/>
            <person name="Batra K."/>
            <person name="Sharma T.R."/>
            <person name="Mohapatra T."/>
            <person name="Singh N.K."/>
            <person name="Messing J."/>
            <person name="Nelson A.B."/>
            <person name="Fuks G."/>
            <person name="Kavchok S."/>
            <person name="Keizer G."/>
            <person name="Linton E."/>
            <person name="Llaca V."/>
            <person name="Song R."/>
            <person name="Tanyolac B."/>
            <person name="Young S."/>
            <person name="Ho-Il K."/>
            <person name="Hahn J.H."/>
            <person name="Sangsakoo G."/>
            <person name="Vanavichit A."/>
            <person name="de Mattos Luiz.A.T."/>
            <person name="Zimmer P.D."/>
            <person name="Malone G."/>
            <person name="Dellagostin O."/>
            <person name="de Oliveira A.C."/>
            <person name="Bevan M."/>
            <person name="Bancroft I."/>
            <person name="Minx P."/>
            <person name="Cordum H."/>
            <person name="Wilson R."/>
            <person name="Cheng Z."/>
            <person name="Jin W."/>
            <person name="Jiang J."/>
            <person name="Leong S.A."/>
            <person name="Iwama H."/>
            <person name="Gojobori T."/>
            <person name="Itoh T."/>
            <person name="Niimura Y."/>
            <person name="Fujii Y."/>
            <person name="Habara T."/>
            <person name="Sakai H."/>
            <person name="Sato Y."/>
            <person name="Wilson G."/>
            <person name="Kumar K."/>
            <person name="McCouch S."/>
            <person name="Juretic N."/>
            <person name="Hoen D."/>
            <person name="Wright S."/>
            <person name="Bruskiewich R."/>
            <person name="Bureau T."/>
            <person name="Miyao A."/>
            <person name="Hirochika H."/>
            <person name="Nishikawa T."/>
            <person name="Kadowaki K."/>
            <person name="Sugiura M."/>
            <person name="Burr B."/>
            <person name="Sasaki T."/>
        </authorList>
    </citation>
    <scope>NUCLEOTIDE SEQUENCE [LARGE SCALE GENOMIC DNA]</scope>
    <source>
        <strain evidence="2">cv. Nipponbare</strain>
    </source>
</reference>
<proteinExistence type="predicted"/>
<dbReference type="Proteomes" id="UP000000763">
    <property type="component" value="Chromosome 4"/>
</dbReference>
<protein>
    <submittedName>
        <fullName evidence="1">OJ000315_02.2 protein</fullName>
    </submittedName>
</protein>
<sequence>MTTDEITGSYGQISCPLVRCHVTNRYIRHISTQWSSYDYCLVLDQRCSDFSYYLYFNKVDSRPPRNLRDLRLGTPRANKALSDPVETKDHENSIRHCGRLHVSMVLHQDRLRRVQPMLTRLRRRLYAFSIAQEWLLDLDKEYGMKKWCTRRDKIS</sequence>
<organism evidence="1 2">
    <name type="scientific">Oryza sativa subsp. japonica</name>
    <name type="common">Rice</name>
    <dbReference type="NCBI Taxonomy" id="39947"/>
    <lineage>
        <taxon>Eukaryota</taxon>
        <taxon>Viridiplantae</taxon>
        <taxon>Streptophyta</taxon>
        <taxon>Embryophyta</taxon>
        <taxon>Tracheophyta</taxon>
        <taxon>Spermatophyta</taxon>
        <taxon>Magnoliopsida</taxon>
        <taxon>Liliopsida</taxon>
        <taxon>Poales</taxon>
        <taxon>Poaceae</taxon>
        <taxon>BOP clade</taxon>
        <taxon>Oryzoideae</taxon>
        <taxon>Oryzeae</taxon>
        <taxon>Oryzinae</taxon>
        <taxon>Oryza</taxon>
        <taxon>Oryza sativa</taxon>
    </lineage>
</organism>
<accession>Q7F8W9</accession>
<dbReference type="AlphaFoldDB" id="Q7F8W9"/>
<reference evidence="2" key="2">
    <citation type="journal article" date="2008" name="Nucleic Acids Res.">
        <title>The rice annotation project database (RAP-DB): 2008 update.</title>
        <authorList>
            <consortium name="The rice annotation project (RAP)"/>
        </authorList>
    </citation>
    <scope>GENOME REANNOTATION</scope>
    <source>
        <strain evidence="2">cv. Nipponbare</strain>
    </source>
</reference>